<protein>
    <submittedName>
        <fullName evidence="1">Uncharacterized protein</fullName>
    </submittedName>
</protein>
<sequence length="131" mass="15366">MLAEKIAGAEEYLAHFQTELEKQGVLRFFPKINAFYHRLAKEFLMIFHSKEENLFVQWGRLLAIDAQLQILMEISNNRKEGLLDDLGMSEEEVIEMIENDHKYFYREITGAKLTQKPKMGLIYLSEHLAES</sequence>
<organism evidence="1 2">
    <name type="scientific">Enterococcus casseliflavus</name>
    <name type="common">Enterococcus flavescens</name>
    <dbReference type="NCBI Taxonomy" id="37734"/>
    <lineage>
        <taxon>Bacteria</taxon>
        <taxon>Bacillati</taxon>
        <taxon>Bacillota</taxon>
        <taxon>Bacilli</taxon>
        <taxon>Lactobacillales</taxon>
        <taxon>Enterococcaceae</taxon>
        <taxon>Enterococcus</taxon>
    </lineage>
</organism>
<dbReference type="Pfam" id="PF22652">
    <property type="entry name" value="DUF7006"/>
    <property type="match status" value="1"/>
</dbReference>
<dbReference type="AlphaFoldDB" id="A0A415ENI4"/>
<name>A0A415ENI4_ENTCA</name>
<comment type="caution">
    <text evidence="1">The sequence shown here is derived from an EMBL/GenBank/DDBJ whole genome shotgun (WGS) entry which is preliminary data.</text>
</comment>
<proteinExistence type="predicted"/>
<dbReference type="EMBL" id="QRMZ01000033">
    <property type="protein sequence ID" value="RHK03649.1"/>
    <property type="molecule type" value="Genomic_DNA"/>
</dbReference>
<dbReference type="Proteomes" id="UP000286288">
    <property type="component" value="Unassembled WGS sequence"/>
</dbReference>
<reference evidence="1 2" key="1">
    <citation type="submission" date="2018-08" db="EMBL/GenBank/DDBJ databases">
        <title>A genome reference for cultivated species of the human gut microbiota.</title>
        <authorList>
            <person name="Zou Y."/>
            <person name="Xue W."/>
            <person name="Luo G."/>
        </authorList>
    </citation>
    <scope>NUCLEOTIDE SEQUENCE [LARGE SCALE GENOMIC DNA]</scope>
    <source>
        <strain evidence="1 2">AF48-16</strain>
    </source>
</reference>
<dbReference type="InterPro" id="IPR054275">
    <property type="entry name" value="DUF7006"/>
</dbReference>
<evidence type="ECO:0000313" key="2">
    <source>
        <dbReference type="Proteomes" id="UP000286288"/>
    </source>
</evidence>
<gene>
    <name evidence="1" type="ORF">DW084_16985</name>
</gene>
<evidence type="ECO:0000313" key="1">
    <source>
        <dbReference type="EMBL" id="RHK03649.1"/>
    </source>
</evidence>
<accession>A0A415ENI4</accession>
<dbReference type="RefSeq" id="WP_142968079.1">
    <property type="nucleotide sequence ID" value="NZ_CABHDD010000002.1"/>
</dbReference>